<feature type="region of interest" description="Disordered" evidence="3">
    <location>
        <begin position="27"/>
        <end position="62"/>
    </location>
</feature>
<evidence type="ECO:0000256" key="3">
    <source>
        <dbReference type="SAM" id="MobiDB-lite"/>
    </source>
</evidence>
<dbReference type="GO" id="GO:0003723">
    <property type="term" value="F:RNA binding"/>
    <property type="evidence" value="ECO:0007669"/>
    <property type="project" value="UniProtKB-UniRule"/>
</dbReference>
<feature type="region of interest" description="Disordered" evidence="3">
    <location>
        <begin position="407"/>
        <end position="436"/>
    </location>
</feature>
<evidence type="ECO:0000256" key="2">
    <source>
        <dbReference type="PROSITE-ProRule" id="PRU00176"/>
    </source>
</evidence>
<proteinExistence type="predicted"/>
<feature type="region of interest" description="Disordered" evidence="3">
    <location>
        <begin position="1"/>
        <end position="20"/>
    </location>
</feature>
<dbReference type="SUPFAM" id="SSF54928">
    <property type="entry name" value="RNA-binding domain, RBD"/>
    <property type="match status" value="2"/>
</dbReference>
<feature type="compositionally biased region" description="Polar residues" evidence="3">
    <location>
        <begin position="494"/>
        <end position="526"/>
    </location>
</feature>
<dbReference type="Proteomes" id="UP000722485">
    <property type="component" value="Unassembled WGS sequence"/>
</dbReference>
<dbReference type="InterPro" id="IPR050502">
    <property type="entry name" value="Euk_RNA-bind_prot"/>
</dbReference>
<comment type="caution">
    <text evidence="5">The sequence shown here is derived from an EMBL/GenBank/DDBJ whole genome shotgun (WGS) entry which is preliminary data.</text>
</comment>
<evidence type="ECO:0000313" key="5">
    <source>
        <dbReference type="EMBL" id="KAF7537808.1"/>
    </source>
</evidence>
<dbReference type="InterPro" id="IPR000504">
    <property type="entry name" value="RRM_dom"/>
</dbReference>
<feature type="compositionally biased region" description="Polar residues" evidence="3">
    <location>
        <begin position="427"/>
        <end position="436"/>
    </location>
</feature>
<keyword evidence="1 2" id="KW-0694">RNA-binding</keyword>
<name>A0A9P5H087_9HYPO</name>
<protein>
    <recommendedName>
        <fullName evidence="4">RRM domain-containing protein</fullName>
    </recommendedName>
</protein>
<evidence type="ECO:0000259" key="4">
    <source>
        <dbReference type="PROSITE" id="PS50102"/>
    </source>
</evidence>
<dbReference type="InterPro" id="IPR035979">
    <property type="entry name" value="RBD_domain_sf"/>
</dbReference>
<feature type="compositionally biased region" description="Low complexity" evidence="3">
    <location>
        <begin position="34"/>
        <end position="49"/>
    </location>
</feature>
<feature type="compositionally biased region" description="Basic and acidic residues" evidence="3">
    <location>
        <begin position="50"/>
        <end position="60"/>
    </location>
</feature>
<evidence type="ECO:0000313" key="6">
    <source>
        <dbReference type="Proteomes" id="UP000722485"/>
    </source>
</evidence>
<reference evidence="5" key="1">
    <citation type="submission" date="2020-03" db="EMBL/GenBank/DDBJ databases">
        <title>Draft Genome Sequence of Cylindrodendrum hubeiense.</title>
        <authorList>
            <person name="Buettner E."/>
            <person name="Kellner H."/>
        </authorList>
    </citation>
    <scope>NUCLEOTIDE SEQUENCE</scope>
    <source>
        <strain evidence="5">IHI 201604</strain>
    </source>
</reference>
<feature type="domain" description="RRM" evidence="4">
    <location>
        <begin position="121"/>
        <end position="199"/>
    </location>
</feature>
<dbReference type="Gene3D" id="3.30.70.330">
    <property type="match status" value="2"/>
</dbReference>
<sequence length="526" mass="58018">MPRYSTKDLPEAGRRAETLRKTVSFEGASRESFSEIASSSGLRSRSSSPESRKSASDIGKDSSTSMSVFMGSISEGDDVFATNDSFNTYDDGVVCKAEANVDLIIRHPPEIDPQVLYSPKACVFVANLSSGYDDETLKNEVTRIFSEYGEVYTKIKRDKRRMPFAFCQFTNIADAKFALDHGAERFILGRYCRAEEARANRTFIVYKRSGERTRLNEAHALLQHYGSISKVENLDQHTQVTMNLPLSVVVVFEMFDARRDVLKSTSRHPVFVVIPHDAAHEQQLLDAAMNNSNAVERYCKDARSIYVGNLPPCVNEDLIHLLVAPYGEVIEIQIKQNTLPNGNVVNFAFVEFDNNETPELAVNHCNGREVQGYLIRVQKKKLKVPTTPHRILPAGVVASSRSLGRSDSFHYRGPSTSHSSVSRHPRQQSTVDPWATSSRALTLQAQAGPSTGNGYLMDTPSEAASQSLVRAYPQTGGTRAYPQIGGTSVYPYAGSTQAYPGPSGSQTYTQPPPTQGSSDSCFRSLP</sequence>
<dbReference type="InterPro" id="IPR012677">
    <property type="entry name" value="Nucleotide-bd_a/b_plait_sf"/>
</dbReference>
<gene>
    <name evidence="5" type="ORF">G7Z17_g12777</name>
</gene>
<accession>A0A9P5H087</accession>
<keyword evidence="6" id="KW-1185">Reference proteome</keyword>
<feature type="region of interest" description="Disordered" evidence="3">
    <location>
        <begin position="477"/>
        <end position="526"/>
    </location>
</feature>
<evidence type="ECO:0000256" key="1">
    <source>
        <dbReference type="ARBA" id="ARBA00022884"/>
    </source>
</evidence>
<dbReference type="AlphaFoldDB" id="A0A9P5H087"/>
<dbReference type="PANTHER" id="PTHR48025:SF1">
    <property type="entry name" value="RRM DOMAIN-CONTAINING PROTEIN"/>
    <property type="match status" value="1"/>
</dbReference>
<organism evidence="5 6">
    <name type="scientific">Cylindrodendrum hubeiense</name>
    <dbReference type="NCBI Taxonomy" id="595255"/>
    <lineage>
        <taxon>Eukaryota</taxon>
        <taxon>Fungi</taxon>
        <taxon>Dikarya</taxon>
        <taxon>Ascomycota</taxon>
        <taxon>Pezizomycotina</taxon>
        <taxon>Sordariomycetes</taxon>
        <taxon>Hypocreomycetidae</taxon>
        <taxon>Hypocreales</taxon>
        <taxon>Nectriaceae</taxon>
        <taxon>Cylindrodendrum</taxon>
    </lineage>
</organism>
<dbReference type="OrthoDB" id="410044at2759"/>
<dbReference type="EMBL" id="JAANBB010000621">
    <property type="protein sequence ID" value="KAF7537808.1"/>
    <property type="molecule type" value="Genomic_DNA"/>
</dbReference>
<feature type="domain" description="RRM" evidence="4">
    <location>
        <begin position="303"/>
        <end position="382"/>
    </location>
</feature>
<dbReference type="SMART" id="SM00360">
    <property type="entry name" value="RRM"/>
    <property type="match status" value="2"/>
</dbReference>
<dbReference type="Pfam" id="PF00076">
    <property type="entry name" value="RRM_1"/>
    <property type="match status" value="2"/>
</dbReference>
<dbReference type="PROSITE" id="PS50102">
    <property type="entry name" value="RRM"/>
    <property type="match status" value="2"/>
</dbReference>
<dbReference type="CDD" id="cd00590">
    <property type="entry name" value="RRM_SF"/>
    <property type="match status" value="1"/>
</dbReference>
<dbReference type="PANTHER" id="PTHR48025">
    <property type="entry name" value="OS02G0815200 PROTEIN"/>
    <property type="match status" value="1"/>
</dbReference>